<dbReference type="Proteomes" id="UP000014523">
    <property type="component" value="Unassembled WGS sequence"/>
</dbReference>
<proteinExistence type="predicted"/>
<evidence type="ECO:0000313" key="1">
    <source>
        <dbReference type="EMBL" id="EPF69463.1"/>
    </source>
</evidence>
<reference evidence="1 2" key="1">
    <citation type="submission" date="2013-06" db="EMBL/GenBank/DDBJ databases">
        <title>The Genome Sequence of Acinetobacter gyllenbergii CIP 110306.</title>
        <authorList>
            <consortium name="The Broad Institute Genome Sequencing Platform"/>
            <consortium name="The Broad Institute Genome Sequencing Center for Infectious Disease"/>
            <person name="Cerqueira G."/>
            <person name="Feldgarden M."/>
            <person name="Courvalin P."/>
            <person name="Perichon B."/>
            <person name="Grillot-Courvalin C."/>
            <person name="Clermont D."/>
            <person name="Rocha E."/>
            <person name="Yoon E.-J."/>
            <person name="Nemec A."/>
            <person name="Young S.K."/>
            <person name="Zeng Q."/>
            <person name="Gargeya S."/>
            <person name="Fitzgerald M."/>
            <person name="Abouelleil A."/>
            <person name="Alvarado L."/>
            <person name="Berlin A.M."/>
            <person name="Chapman S.B."/>
            <person name="Dewar J."/>
            <person name="Goldberg J."/>
            <person name="Griggs A."/>
            <person name="Gujja S."/>
            <person name="Hansen M."/>
            <person name="Howarth C."/>
            <person name="Imamovic A."/>
            <person name="Larimer J."/>
            <person name="McCowan C."/>
            <person name="Murphy C."/>
            <person name="Pearson M."/>
            <person name="Priest M."/>
            <person name="Roberts A."/>
            <person name="Saif S."/>
            <person name="Shea T."/>
            <person name="Sykes S."/>
            <person name="Wortman J."/>
            <person name="Nusbaum C."/>
            <person name="Birren B."/>
        </authorList>
    </citation>
    <scope>NUCLEOTIDE SEQUENCE [LARGE SCALE GENOMIC DNA]</scope>
    <source>
        <strain evidence="1 2">CIP 110306</strain>
    </source>
</reference>
<dbReference type="EMBL" id="ATGG01000061">
    <property type="protein sequence ID" value="EPF69463.1"/>
    <property type="molecule type" value="Genomic_DNA"/>
</dbReference>
<dbReference type="RefSeq" id="WP_005205275.1">
    <property type="nucleotide sequence ID" value="NZ_ASQH01000012.1"/>
</dbReference>
<accession>A0A829HBD1</accession>
<protein>
    <submittedName>
        <fullName evidence="1">Uncharacterized protein</fullName>
    </submittedName>
</protein>
<evidence type="ECO:0000313" key="2">
    <source>
        <dbReference type="Proteomes" id="UP000014523"/>
    </source>
</evidence>
<gene>
    <name evidence="1" type="ORF">F957_04034</name>
</gene>
<dbReference type="AlphaFoldDB" id="A0A829HBD1"/>
<organism evidence="1 2">
    <name type="scientific">Acinetobacter gyllenbergii CIP 110306 = MTCC 11365</name>
    <dbReference type="NCBI Taxonomy" id="1217657"/>
    <lineage>
        <taxon>Bacteria</taxon>
        <taxon>Pseudomonadati</taxon>
        <taxon>Pseudomonadota</taxon>
        <taxon>Gammaproteobacteria</taxon>
        <taxon>Moraxellales</taxon>
        <taxon>Moraxellaceae</taxon>
        <taxon>Acinetobacter</taxon>
    </lineage>
</organism>
<sequence length="143" mass="16614">MKSNQEIASLIEKIEDMELEKAYFVYIKFCYKIIPLLNSVHLDYVAESIEDAKLFWFYGESYVAESEIIDRRVKILKCMKEKNISYDVNVQPELKFSILPLWTKPPSSEIGDSLDWAFTLLKVIGISDETIKTKLSEALCDIF</sequence>
<keyword evidence="2" id="KW-1185">Reference proteome</keyword>
<comment type="caution">
    <text evidence="1">The sequence shown here is derived from an EMBL/GenBank/DDBJ whole genome shotgun (WGS) entry which is preliminary data.</text>
</comment>
<name>A0A829HBD1_9GAMM</name>